<dbReference type="EMBL" id="CP002961">
    <property type="protein sequence ID" value="AFK02712.1"/>
    <property type="molecule type" value="Genomic_DNA"/>
</dbReference>
<protein>
    <submittedName>
        <fullName evidence="2">Uncharacterized protein</fullName>
    </submittedName>
</protein>
<feature type="transmembrane region" description="Helical" evidence="1">
    <location>
        <begin position="146"/>
        <end position="164"/>
    </location>
</feature>
<sequence length="198" mass="21837">MELSHAISDAVLTLTGIFVFFQYLQKLEFNTCLLWEAFILSVTAAAFFGVIRFLGFQPARSISEFFQHLAGTTGGISLVTASFLIVQRKHANKNLTYLVLAIGFIAFGVVQLTGNQKVLQTISMIAIPAVLLIGIWGIIKKQTSVGSWLILGVLALILATYNKSFMPNNILDPTDVYHYLLAIGVFCFGRAARHHQLN</sequence>
<feature type="transmembrane region" description="Helical" evidence="1">
    <location>
        <begin position="118"/>
        <end position="139"/>
    </location>
</feature>
<evidence type="ECO:0000256" key="1">
    <source>
        <dbReference type="SAM" id="Phobius"/>
    </source>
</evidence>
<evidence type="ECO:0000313" key="3">
    <source>
        <dbReference type="Proteomes" id="UP000002875"/>
    </source>
</evidence>
<gene>
    <name evidence="2" type="ordered locus">Emtol_1566</name>
</gene>
<feature type="transmembrane region" description="Helical" evidence="1">
    <location>
        <begin position="33"/>
        <end position="53"/>
    </location>
</feature>
<dbReference type="Proteomes" id="UP000002875">
    <property type="component" value="Chromosome"/>
</dbReference>
<name>A0ABN4AKQ7_EMTOG</name>
<reference evidence="2 3" key="1">
    <citation type="submission" date="2011-07" db="EMBL/GenBank/DDBJ databases">
        <title>The complete genome of chromosome of Emticicia oligotrophica DSM 17448.</title>
        <authorList>
            <consortium name="US DOE Joint Genome Institute (JGI-PGF)"/>
            <person name="Lucas S."/>
            <person name="Han J."/>
            <person name="Lapidus A."/>
            <person name="Bruce D."/>
            <person name="Goodwin L."/>
            <person name="Pitluck S."/>
            <person name="Peters L."/>
            <person name="Kyrpides N."/>
            <person name="Mavromatis K."/>
            <person name="Ivanova N."/>
            <person name="Ovchinnikova G."/>
            <person name="Teshima H."/>
            <person name="Detter J.C."/>
            <person name="Tapia R."/>
            <person name="Han C."/>
            <person name="Land M."/>
            <person name="Hauser L."/>
            <person name="Markowitz V."/>
            <person name="Cheng J.-F."/>
            <person name="Hugenholtz P."/>
            <person name="Woyke T."/>
            <person name="Wu D."/>
            <person name="Tindall B."/>
            <person name="Pomrenke H."/>
            <person name="Brambilla E."/>
            <person name="Klenk H.-P."/>
            <person name="Eisen J.A."/>
        </authorList>
    </citation>
    <scope>NUCLEOTIDE SEQUENCE [LARGE SCALE GENOMIC DNA]</scope>
    <source>
        <strain evidence="2 3">DSM 17448</strain>
    </source>
</reference>
<dbReference type="Pfam" id="PF22285">
    <property type="entry name" value="DUF6962"/>
    <property type="match status" value="1"/>
</dbReference>
<feature type="transmembrane region" description="Helical" evidence="1">
    <location>
        <begin position="176"/>
        <end position="192"/>
    </location>
</feature>
<accession>A0ABN4AKQ7</accession>
<evidence type="ECO:0000313" key="2">
    <source>
        <dbReference type="EMBL" id="AFK02712.1"/>
    </source>
</evidence>
<keyword evidence="1" id="KW-0812">Transmembrane</keyword>
<keyword evidence="1" id="KW-0472">Membrane</keyword>
<dbReference type="RefSeq" id="WP_015028412.1">
    <property type="nucleotide sequence ID" value="NC_018748.1"/>
</dbReference>
<feature type="transmembrane region" description="Helical" evidence="1">
    <location>
        <begin position="95"/>
        <end position="112"/>
    </location>
</feature>
<organism evidence="2 3">
    <name type="scientific">Emticicia oligotrophica (strain DSM 17448 / CIP 109782 / MTCC 6937 / GPTSA100-15)</name>
    <dbReference type="NCBI Taxonomy" id="929562"/>
    <lineage>
        <taxon>Bacteria</taxon>
        <taxon>Pseudomonadati</taxon>
        <taxon>Bacteroidota</taxon>
        <taxon>Cytophagia</taxon>
        <taxon>Cytophagales</taxon>
        <taxon>Leadbetterellaceae</taxon>
        <taxon>Emticicia</taxon>
    </lineage>
</organism>
<feature type="transmembrane region" description="Helical" evidence="1">
    <location>
        <begin position="65"/>
        <end position="86"/>
    </location>
</feature>
<keyword evidence="1" id="KW-1133">Transmembrane helix</keyword>
<proteinExistence type="predicted"/>
<keyword evidence="3" id="KW-1185">Reference proteome</keyword>
<feature type="transmembrane region" description="Helical" evidence="1">
    <location>
        <begin position="6"/>
        <end position="24"/>
    </location>
</feature>
<dbReference type="InterPro" id="IPR054235">
    <property type="entry name" value="DUF6962"/>
</dbReference>